<name>A0ABQ1W7G7_9BACT</name>
<reference evidence="2" key="1">
    <citation type="journal article" date="2019" name="Int. J. Syst. Evol. Microbiol.">
        <title>The Global Catalogue of Microorganisms (GCM) 10K type strain sequencing project: providing services to taxonomists for standard genome sequencing and annotation.</title>
        <authorList>
            <consortium name="The Broad Institute Genomics Platform"/>
            <consortium name="The Broad Institute Genome Sequencing Center for Infectious Disease"/>
            <person name="Wu L."/>
            <person name="Ma J."/>
        </authorList>
    </citation>
    <scope>NUCLEOTIDE SEQUENCE [LARGE SCALE GENOMIC DNA]</scope>
    <source>
        <strain evidence="2">CGMCC 1.12749</strain>
    </source>
</reference>
<dbReference type="Gene3D" id="1.10.260.40">
    <property type="entry name" value="lambda repressor-like DNA-binding domains"/>
    <property type="match status" value="1"/>
</dbReference>
<gene>
    <name evidence="1" type="ORF">GCM10011323_23870</name>
</gene>
<dbReference type="InterPro" id="IPR010982">
    <property type="entry name" value="Lambda_DNA-bd_dom_sf"/>
</dbReference>
<keyword evidence="2" id="KW-1185">Reference proteome</keyword>
<evidence type="ECO:0000313" key="2">
    <source>
        <dbReference type="Proteomes" id="UP000634043"/>
    </source>
</evidence>
<sequence length="168" mass="18859">MGKEIKITPTDQYIIDKVRMLRLEKEVSQKKLSEIISPSGDNSAVGKIESVSTTHKYTDHQLNLIANYFGCTVYDFYPANILNDTAQVKTRVTIPKGLGPTGIINALLEEGKFFSVPRTIRETTDYCNAYYSESRPVTDYTAILERAVEKGGLKKVELESGNVQYQQV</sequence>
<evidence type="ECO:0008006" key="3">
    <source>
        <dbReference type="Google" id="ProtNLM"/>
    </source>
</evidence>
<protein>
    <recommendedName>
        <fullName evidence="3">HTH cro/C1-type domain-containing protein</fullName>
    </recommendedName>
</protein>
<evidence type="ECO:0000313" key="1">
    <source>
        <dbReference type="EMBL" id="GGG18946.1"/>
    </source>
</evidence>
<dbReference type="EMBL" id="BMFP01000004">
    <property type="protein sequence ID" value="GGG18946.1"/>
    <property type="molecule type" value="Genomic_DNA"/>
</dbReference>
<proteinExistence type="predicted"/>
<dbReference type="Proteomes" id="UP000634043">
    <property type="component" value="Unassembled WGS sequence"/>
</dbReference>
<accession>A0ABQ1W7G7</accession>
<organism evidence="1 2">
    <name type="scientific">Pontibacter amylolyticus</name>
    <dbReference type="NCBI Taxonomy" id="1424080"/>
    <lineage>
        <taxon>Bacteria</taxon>
        <taxon>Pseudomonadati</taxon>
        <taxon>Bacteroidota</taxon>
        <taxon>Cytophagia</taxon>
        <taxon>Cytophagales</taxon>
        <taxon>Hymenobacteraceae</taxon>
        <taxon>Pontibacter</taxon>
    </lineage>
</organism>
<dbReference type="RefSeq" id="WP_188501731.1">
    <property type="nucleotide sequence ID" value="NZ_BMFP01000004.1"/>
</dbReference>
<comment type="caution">
    <text evidence="1">The sequence shown here is derived from an EMBL/GenBank/DDBJ whole genome shotgun (WGS) entry which is preliminary data.</text>
</comment>